<organism evidence="8 9">
    <name type="scientific">Eimeria brunetti</name>
    <dbReference type="NCBI Taxonomy" id="51314"/>
    <lineage>
        <taxon>Eukaryota</taxon>
        <taxon>Sar</taxon>
        <taxon>Alveolata</taxon>
        <taxon>Apicomplexa</taxon>
        <taxon>Conoidasida</taxon>
        <taxon>Coccidia</taxon>
        <taxon>Eucoccidiorida</taxon>
        <taxon>Eimeriorina</taxon>
        <taxon>Eimeriidae</taxon>
        <taxon>Eimeria</taxon>
    </lineage>
</organism>
<keyword evidence="9" id="KW-1185">Reference proteome</keyword>
<gene>
    <name evidence="8" type="ORF">EBH_0015690</name>
</gene>
<sequence>MTERWISQKKHYCQICNTWLSGHIVNVKKHEQSTRHLENARQQLKDAYQRHQDRQKQEKMLERELQQMEAAAAAAMRNDEARLTSHASGGHPRGSGPSAYEQLHAQREEKARIQQFYEQRNANTSGAAQSAASTSIKATSSSSSGNGDVWEFVTDQGLPFFRNKITGEISWTPPPGVNYMAASAAATAAAAAVPAAVAAANAATTGAAPARPALRILSVKKPVKKEQLETAAPVAPPTAASPSAEAPAPTAPAMPAEAEGQRTVGSVVSVSVKSAIGEASAVAATAAPVHAAPTTATADTNGCSGVAAAAADVDASVAACGPVADATSAAVKGELPDFIPSTSSRNSDGSSAIPAGYVFKKGHRGLGFYRDRPLQQHHRHQQWPQRRGRYSGPLQHHRGHAQQQQQHSTQQIQQHTQRWQQPQQDMQHEQQQKQQQTAPLKRRREEADADAGSPAADAAAAIAAAAAEAAASAATLWGTGAAANEEEHSSSGDDSEAAAGARGMEGGLTGTPTKPLSRTPVISPDGCAQVSDGDSRGTDEESGGDNKSTGETEGGTEDAAAASEAEEETCAAALERRVVPACEGPVIGAWVEAKEDGWDAIARRQQQQEQLLLLQQQQEEEALEHGEQRHVNAGVEQLRRLRAQVKRRGVHHDFSWQKDEEAEYQSGSCDSSGGSSTSWKSIEIRRGQRPAGSRQQQETE</sequence>
<feature type="region of interest" description="Disordered" evidence="6">
    <location>
        <begin position="374"/>
        <end position="454"/>
    </location>
</feature>
<dbReference type="InterPro" id="IPR000690">
    <property type="entry name" value="Matrin/U1-C_Znf_C2H2"/>
</dbReference>
<evidence type="ECO:0000256" key="5">
    <source>
        <dbReference type="ARBA" id="ARBA00023242"/>
    </source>
</evidence>
<protein>
    <submittedName>
        <fullName evidence="8">Ww domain U1 zinc finger domain-containing protein, putative</fullName>
    </submittedName>
</protein>
<feature type="region of interest" description="Disordered" evidence="6">
    <location>
        <begin position="228"/>
        <end position="260"/>
    </location>
</feature>
<feature type="region of interest" description="Disordered" evidence="6">
    <location>
        <begin position="482"/>
        <end position="568"/>
    </location>
</feature>
<feature type="region of interest" description="Disordered" evidence="6">
    <location>
        <begin position="73"/>
        <end position="108"/>
    </location>
</feature>
<reference evidence="8" key="2">
    <citation type="submission" date="2013-10" db="EMBL/GenBank/DDBJ databases">
        <authorList>
            <person name="Aslett M."/>
        </authorList>
    </citation>
    <scope>NUCLEOTIDE SEQUENCE [LARGE SCALE GENOMIC DNA]</scope>
    <source>
        <strain evidence="8">Houghton</strain>
    </source>
</reference>
<keyword evidence="3" id="KW-0863">Zinc-finger</keyword>
<evidence type="ECO:0000256" key="3">
    <source>
        <dbReference type="ARBA" id="ARBA00022771"/>
    </source>
</evidence>
<dbReference type="InterPro" id="IPR003604">
    <property type="entry name" value="Matrin/U1-like-C_Znf_C2H2"/>
</dbReference>
<name>U6LZ78_9EIME</name>
<feature type="compositionally biased region" description="Basic residues" evidence="6">
    <location>
        <begin position="375"/>
        <end position="400"/>
    </location>
</feature>
<dbReference type="AlphaFoldDB" id="U6LZ78"/>
<dbReference type="SMART" id="SM00451">
    <property type="entry name" value="ZnF_U1"/>
    <property type="match status" value="1"/>
</dbReference>
<dbReference type="PANTHER" id="PTHR13173">
    <property type="entry name" value="WW DOMAIN BINDING PROTEIN 4"/>
    <property type="match status" value="1"/>
</dbReference>
<evidence type="ECO:0000259" key="7">
    <source>
        <dbReference type="PROSITE" id="PS50171"/>
    </source>
</evidence>
<dbReference type="EMBL" id="HG713263">
    <property type="protein sequence ID" value="CDJ53115.1"/>
    <property type="molecule type" value="Genomic_DNA"/>
</dbReference>
<keyword evidence="2" id="KW-0479">Metal-binding</keyword>
<dbReference type="GO" id="GO:0071011">
    <property type="term" value="C:precatalytic spliceosome"/>
    <property type="evidence" value="ECO:0007669"/>
    <property type="project" value="TreeGrafter"/>
</dbReference>
<dbReference type="InterPro" id="IPR040023">
    <property type="entry name" value="WBP4"/>
</dbReference>
<evidence type="ECO:0000256" key="1">
    <source>
        <dbReference type="ARBA" id="ARBA00004123"/>
    </source>
</evidence>
<dbReference type="OrthoDB" id="191651at2759"/>
<evidence type="ECO:0000256" key="4">
    <source>
        <dbReference type="ARBA" id="ARBA00022833"/>
    </source>
</evidence>
<evidence type="ECO:0000313" key="9">
    <source>
        <dbReference type="Proteomes" id="UP000030750"/>
    </source>
</evidence>
<dbReference type="Proteomes" id="UP000030750">
    <property type="component" value="Unassembled WGS sequence"/>
</dbReference>
<dbReference type="PROSITE" id="PS50171">
    <property type="entry name" value="ZF_MATRIN"/>
    <property type="match status" value="1"/>
</dbReference>
<dbReference type="GO" id="GO:0000398">
    <property type="term" value="P:mRNA splicing, via spliceosome"/>
    <property type="evidence" value="ECO:0007669"/>
    <property type="project" value="InterPro"/>
</dbReference>
<evidence type="ECO:0000256" key="2">
    <source>
        <dbReference type="ARBA" id="ARBA00022723"/>
    </source>
</evidence>
<feature type="compositionally biased region" description="Low complexity" evidence="6">
    <location>
        <begin position="401"/>
        <end position="425"/>
    </location>
</feature>
<reference evidence="8" key="1">
    <citation type="submission" date="2013-10" db="EMBL/GenBank/DDBJ databases">
        <title>Genomic analysis of the causative agents of coccidiosis in chickens.</title>
        <authorList>
            <person name="Reid A.J."/>
            <person name="Blake D."/>
            <person name="Billington K."/>
            <person name="Browne H."/>
            <person name="Dunn M."/>
            <person name="Hung S."/>
            <person name="Kawahara F."/>
            <person name="Miranda-Saavedra D."/>
            <person name="Mourier T."/>
            <person name="Nagra H."/>
            <person name="Otto T.D."/>
            <person name="Rawlings N."/>
            <person name="Sanchez A."/>
            <person name="Sanders M."/>
            <person name="Subramaniam C."/>
            <person name="Tay Y."/>
            <person name="Dear P."/>
            <person name="Doerig C."/>
            <person name="Gruber A."/>
            <person name="Parkinson J."/>
            <person name="Shirley M."/>
            <person name="Wan K.L."/>
            <person name="Berriman M."/>
            <person name="Tomley F."/>
            <person name="Pain A."/>
        </authorList>
    </citation>
    <scope>NUCLEOTIDE SEQUENCE [LARGE SCALE GENOMIC DNA]</scope>
    <source>
        <strain evidence="8">Houghton</strain>
    </source>
</reference>
<keyword evidence="4" id="KW-0862">Zinc</keyword>
<dbReference type="GO" id="GO:0003723">
    <property type="term" value="F:RNA binding"/>
    <property type="evidence" value="ECO:0007669"/>
    <property type="project" value="TreeGrafter"/>
</dbReference>
<feature type="domain" description="Matrin-type" evidence="7">
    <location>
        <begin position="11"/>
        <end position="42"/>
    </location>
</feature>
<accession>U6LZ78</accession>
<comment type="subcellular location">
    <subcellularLocation>
        <location evidence="1">Nucleus</location>
    </subcellularLocation>
</comment>
<evidence type="ECO:0000256" key="6">
    <source>
        <dbReference type="SAM" id="MobiDB-lite"/>
    </source>
</evidence>
<proteinExistence type="predicted"/>
<keyword evidence="5" id="KW-0539">Nucleus</keyword>
<feature type="compositionally biased region" description="Low complexity" evidence="6">
    <location>
        <begin position="666"/>
        <end position="681"/>
    </location>
</feature>
<feature type="region of interest" description="Disordered" evidence="6">
    <location>
        <begin position="647"/>
        <end position="700"/>
    </location>
</feature>
<feature type="compositionally biased region" description="Low complexity" evidence="6">
    <location>
        <begin position="229"/>
        <end position="260"/>
    </location>
</feature>
<dbReference type="PANTHER" id="PTHR13173:SF10">
    <property type="entry name" value="WW DOMAIN-BINDING PROTEIN 4"/>
    <property type="match status" value="1"/>
</dbReference>
<dbReference type="GO" id="GO:0008270">
    <property type="term" value="F:zinc ion binding"/>
    <property type="evidence" value="ECO:0007669"/>
    <property type="project" value="UniProtKB-KW"/>
</dbReference>
<dbReference type="VEuPathDB" id="ToxoDB:EBH_0015690"/>
<evidence type="ECO:0000313" key="8">
    <source>
        <dbReference type="EMBL" id="CDJ53115.1"/>
    </source>
</evidence>